<evidence type="ECO:0000313" key="11">
    <source>
        <dbReference type="Proteomes" id="UP000319255"/>
    </source>
</evidence>
<accession>A0A501WNG4</accession>
<name>A0A501WNG4_9RHOB</name>
<gene>
    <name evidence="10" type="ORF">FJM51_10075</name>
</gene>
<evidence type="ECO:0000256" key="3">
    <source>
        <dbReference type="ARBA" id="ARBA00022617"/>
    </source>
</evidence>
<dbReference type="InterPro" id="IPR008168">
    <property type="entry name" value="Cyt_C_IC"/>
</dbReference>
<evidence type="ECO:0000256" key="5">
    <source>
        <dbReference type="ARBA" id="ARBA00022723"/>
    </source>
</evidence>
<keyword evidence="6" id="KW-0249">Electron transport</keyword>
<keyword evidence="4" id="KW-0679">Respiratory chain</keyword>
<comment type="caution">
    <text evidence="10">The sequence shown here is derived from an EMBL/GenBank/DDBJ whole genome shotgun (WGS) entry which is preliminary data.</text>
</comment>
<keyword evidence="7 8" id="KW-0408">Iron</keyword>
<dbReference type="Proteomes" id="UP000319255">
    <property type="component" value="Unassembled WGS sequence"/>
</dbReference>
<dbReference type="InterPro" id="IPR009056">
    <property type="entry name" value="Cyt_c-like_dom"/>
</dbReference>
<dbReference type="PANTHER" id="PTHR35008">
    <property type="entry name" value="BLL4482 PROTEIN-RELATED"/>
    <property type="match status" value="1"/>
</dbReference>
<organism evidence="10 11">
    <name type="scientific">Amaricoccus solimangrovi</name>
    <dbReference type="NCBI Taxonomy" id="2589815"/>
    <lineage>
        <taxon>Bacteria</taxon>
        <taxon>Pseudomonadati</taxon>
        <taxon>Pseudomonadota</taxon>
        <taxon>Alphaproteobacteria</taxon>
        <taxon>Rhodobacterales</taxon>
        <taxon>Paracoccaceae</taxon>
        <taxon>Amaricoccus</taxon>
    </lineage>
</organism>
<dbReference type="PANTHER" id="PTHR35008:SF4">
    <property type="entry name" value="BLL4482 PROTEIN"/>
    <property type="match status" value="1"/>
</dbReference>
<dbReference type="GO" id="GO:0005506">
    <property type="term" value="F:iron ion binding"/>
    <property type="evidence" value="ECO:0007669"/>
    <property type="project" value="InterPro"/>
</dbReference>
<keyword evidence="11" id="KW-1185">Reference proteome</keyword>
<dbReference type="RefSeq" id="WP_140454010.1">
    <property type="nucleotide sequence ID" value="NZ_VFRP01000008.1"/>
</dbReference>
<dbReference type="OrthoDB" id="9811281at2"/>
<dbReference type="GO" id="GO:0009055">
    <property type="term" value="F:electron transfer activity"/>
    <property type="evidence" value="ECO:0007669"/>
    <property type="project" value="InterPro"/>
</dbReference>
<keyword evidence="3 8" id="KW-0349">Heme</keyword>
<sequence>MTAREWGRSGLARSLLAFALVAAGARDGAIAAEAAAPDDPALAAAVEAGQSLYLRNCRVCHGSKGTAGVPLAGNPKVRVDSGYLVNAILTGPGYMPDFAAALSDEDIAGIATFILNSWGNDYGPVTVDEVSGMR</sequence>
<reference evidence="10 11" key="1">
    <citation type="submission" date="2019-06" db="EMBL/GenBank/DDBJ databases">
        <title>A novel bacterium of genus Amaricoccus, isolated from marine sediment.</title>
        <authorList>
            <person name="Huang H."/>
            <person name="Mo K."/>
            <person name="Hu Y."/>
        </authorList>
    </citation>
    <scope>NUCLEOTIDE SEQUENCE [LARGE SCALE GENOMIC DNA]</scope>
    <source>
        <strain evidence="10 11">HB172011</strain>
    </source>
</reference>
<proteinExistence type="predicted"/>
<keyword evidence="5 8" id="KW-0479">Metal-binding</keyword>
<dbReference type="PRINTS" id="PR00605">
    <property type="entry name" value="CYTCHROMECIC"/>
</dbReference>
<evidence type="ECO:0000256" key="4">
    <source>
        <dbReference type="ARBA" id="ARBA00022660"/>
    </source>
</evidence>
<dbReference type="InterPro" id="IPR051459">
    <property type="entry name" value="Cytochrome_c-type_DH"/>
</dbReference>
<dbReference type="PROSITE" id="PS51007">
    <property type="entry name" value="CYTC"/>
    <property type="match status" value="1"/>
</dbReference>
<evidence type="ECO:0000256" key="8">
    <source>
        <dbReference type="PROSITE-ProRule" id="PRU00433"/>
    </source>
</evidence>
<protein>
    <submittedName>
        <fullName evidence="10">Cytochrome c</fullName>
    </submittedName>
</protein>
<evidence type="ECO:0000256" key="1">
    <source>
        <dbReference type="ARBA" id="ARBA00001926"/>
    </source>
</evidence>
<dbReference type="EMBL" id="VFRP01000008">
    <property type="protein sequence ID" value="TPE50979.1"/>
    <property type="molecule type" value="Genomic_DNA"/>
</dbReference>
<dbReference type="Pfam" id="PF13442">
    <property type="entry name" value="Cytochrome_CBB3"/>
    <property type="match status" value="1"/>
</dbReference>
<dbReference type="SUPFAM" id="SSF46626">
    <property type="entry name" value="Cytochrome c"/>
    <property type="match status" value="1"/>
</dbReference>
<dbReference type="GO" id="GO:0020037">
    <property type="term" value="F:heme binding"/>
    <property type="evidence" value="ECO:0007669"/>
    <property type="project" value="InterPro"/>
</dbReference>
<dbReference type="Gene3D" id="1.10.760.10">
    <property type="entry name" value="Cytochrome c-like domain"/>
    <property type="match status" value="1"/>
</dbReference>
<dbReference type="InterPro" id="IPR036909">
    <property type="entry name" value="Cyt_c-like_dom_sf"/>
</dbReference>
<evidence type="ECO:0000313" key="10">
    <source>
        <dbReference type="EMBL" id="TPE50979.1"/>
    </source>
</evidence>
<evidence type="ECO:0000259" key="9">
    <source>
        <dbReference type="PROSITE" id="PS51007"/>
    </source>
</evidence>
<evidence type="ECO:0000256" key="7">
    <source>
        <dbReference type="ARBA" id="ARBA00023004"/>
    </source>
</evidence>
<dbReference type="AlphaFoldDB" id="A0A501WNG4"/>
<feature type="domain" description="Cytochrome c" evidence="9">
    <location>
        <begin position="44"/>
        <end position="118"/>
    </location>
</feature>
<evidence type="ECO:0000256" key="2">
    <source>
        <dbReference type="ARBA" id="ARBA00022448"/>
    </source>
</evidence>
<evidence type="ECO:0000256" key="6">
    <source>
        <dbReference type="ARBA" id="ARBA00022982"/>
    </source>
</evidence>
<comment type="cofactor">
    <cofactor evidence="1">
        <name>heme c</name>
        <dbReference type="ChEBI" id="CHEBI:61717"/>
    </cofactor>
</comment>
<keyword evidence="2" id="KW-0813">Transport</keyword>